<evidence type="ECO:0000313" key="11">
    <source>
        <dbReference type="EMBL" id="TYP55440.1"/>
    </source>
</evidence>
<dbReference type="InterPro" id="IPR003352">
    <property type="entry name" value="PTS_EIIC"/>
</dbReference>
<dbReference type="PROSITE" id="PS51104">
    <property type="entry name" value="PTS_EIIC_TYPE_2"/>
    <property type="match status" value="1"/>
</dbReference>
<keyword evidence="3" id="KW-1003">Cell membrane</keyword>
<dbReference type="OrthoDB" id="9782569at2"/>
<sequence>MNNKIWENARRHLMTGVSYMIPFVVSGGLLLTIGILIGGGKVIPGMSKTLVDMGVTAFQMMVPIMAGYMAYSMADRPGIAPGIVGGLIANKIGAGFLGGIVAGFIAGWIVNQLKKIPMHPYIAALKPIIIIPFFGVAIVSGLMLIIGQPISALSKTMEAWLNSMTGANAALLGFIIAAMMAFDMGGPVNKIAFAFSAGMLSQGVYAPMAACWVGIMAPPIGLALATYLAPKKFTEMEKKNAIPAAIMGATGITEGAIPYAAADPLRVIPSLVIGSGFGGAVALLLGAQAPVPSGGVFVIPFFIKPLMFVIGFAAAIIVTAVITVALKKEITEEENNFEGLNLE</sequence>
<name>A0A5S5AVJ0_9FIRM</name>
<keyword evidence="4" id="KW-0762">Sugar transport</keyword>
<comment type="caution">
    <text evidence="11">The sequence shown here is derived from an EMBL/GenBank/DDBJ whole genome shotgun (WGS) entry which is preliminary data.</text>
</comment>
<dbReference type="AlphaFoldDB" id="A0A5S5AVJ0"/>
<reference evidence="11 12" key="1">
    <citation type="submission" date="2019-07" db="EMBL/GenBank/DDBJ databases">
        <title>Genomic Encyclopedia of Type Strains, Phase I: the one thousand microbial genomes (KMG-I) project.</title>
        <authorList>
            <person name="Kyrpides N."/>
        </authorList>
    </citation>
    <scope>NUCLEOTIDE SEQUENCE [LARGE SCALE GENOMIC DNA]</scope>
    <source>
        <strain evidence="11 12">DSM 16647</strain>
    </source>
</reference>
<feature type="transmembrane region" description="Helical" evidence="9">
    <location>
        <begin position="122"/>
        <end position="147"/>
    </location>
</feature>
<feature type="transmembrane region" description="Helical" evidence="9">
    <location>
        <begin position="12"/>
        <end position="38"/>
    </location>
</feature>
<keyword evidence="7 9" id="KW-1133">Transmembrane helix</keyword>
<dbReference type="InterPro" id="IPR050864">
    <property type="entry name" value="Bacterial_PTS_Sugar_Transport"/>
</dbReference>
<evidence type="ECO:0000256" key="5">
    <source>
        <dbReference type="ARBA" id="ARBA00022683"/>
    </source>
</evidence>
<dbReference type="PANTHER" id="PTHR30505">
    <property type="entry name" value="FRUCTOSE-LIKE PERMEASE"/>
    <property type="match status" value="1"/>
</dbReference>
<dbReference type="InterPro" id="IPR006327">
    <property type="entry name" value="PTS_IIC_fruc"/>
</dbReference>
<dbReference type="GO" id="GO:0005886">
    <property type="term" value="C:plasma membrane"/>
    <property type="evidence" value="ECO:0007669"/>
    <property type="project" value="UniProtKB-SubCell"/>
</dbReference>
<keyword evidence="6 9" id="KW-0812">Transmembrane</keyword>
<evidence type="ECO:0000256" key="3">
    <source>
        <dbReference type="ARBA" id="ARBA00022475"/>
    </source>
</evidence>
<dbReference type="RefSeq" id="WP_148866927.1">
    <property type="nucleotide sequence ID" value="NZ_VNHO01000010.1"/>
</dbReference>
<dbReference type="Proteomes" id="UP000322294">
    <property type="component" value="Unassembled WGS sequence"/>
</dbReference>
<evidence type="ECO:0000256" key="1">
    <source>
        <dbReference type="ARBA" id="ARBA00004429"/>
    </source>
</evidence>
<dbReference type="Pfam" id="PF02378">
    <property type="entry name" value="PTS_EIIC"/>
    <property type="match status" value="1"/>
</dbReference>
<organism evidence="11 12">
    <name type="scientific">Thermosediminibacter litoriperuensis</name>
    <dbReference type="NCBI Taxonomy" id="291989"/>
    <lineage>
        <taxon>Bacteria</taxon>
        <taxon>Bacillati</taxon>
        <taxon>Bacillota</taxon>
        <taxon>Clostridia</taxon>
        <taxon>Thermosediminibacterales</taxon>
        <taxon>Thermosediminibacteraceae</taxon>
        <taxon>Thermosediminibacter</taxon>
    </lineage>
</organism>
<dbReference type="GO" id="GO:0005351">
    <property type="term" value="F:carbohydrate:proton symporter activity"/>
    <property type="evidence" value="ECO:0007669"/>
    <property type="project" value="InterPro"/>
</dbReference>
<evidence type="ECO:0000256" key="2">
    <source>
        <dbReference type="ARBA" id="ARBA00022448"/>
    </source>
</evidence>
<feature type="domain" description="PTS EIIC type-2" evidence="10">
    <location>
        <begin position="9"/>
        <end position="340"/>
    </location>
</feature>
<dbReference type="PANTHER" id="PTHR30505:SF0">
    <property type="entry name" value="FRUCTOSE-LIKE PTS SYSTEM EIIBC COMPONENT-RELATED"/>
    <property type="match status" value="1"/>
</dbReference>
<gene>
    <name evidence="11" type="ORF">LZ11_01155</name>
</gene>
<evidence type="ECO:0000259" key="10">
    <source>
        <dbReference type="PROSITE" id="PS51104"/>
    </source>
</evidence>
<comment type="subcellular location">
    <subcellularLocation>
        <location evidence="1">Cell inner membrane</location>
        <topology evidence="1">Multi-pass membrane protein</topology>
    </subcellularLocation>
</comment>
<evidence type="ECO:0000256" key="6">
    <source>
        <dbReference type="ARBA" id="ARBA00022692"/>
    </source>
</evidence>
<dbReference type="InterPro" id="IPR013014">
    <property type="entry name" value="PTS_EIIC_2"/>
</dbReference>
<feature type="transmembrane region" description="Helical" evidence="9">
    <location>
        <begin position="202"/>
        <end position="229"/>
    </location>
</feature>
<evidence type="ECO:0000313" key="12">
    <source>
        <dbReference type="Proteomes" id="UP000322294"/>
    </source>
</evidence>
<feature type="transmembrane region" description="Helical" evidence="9">
    <location>
        <begin position="159"/>
        <end position="182"/>
    </location>
</feature>
<dbReference type="EMBL" id="VNHO01000010">
    <property type="protein sequence ID" value="TYP55440.1"/>
    <property type="molecule type" value="Genomic_DNA"/>
</dbReference>
<dbReference type="NCBIfam" id="TIGR01427">
    <property type="entry name" value="PTS_IIC_fructo"/>
    <property type="match status" value="1"/>
</dbReference>
<proteinExistence type="predicted"/>
<evidence type="ECO:0000256" key="7">
    <source>
        <dbReference type="ARBA" id="ARBA00022989"/>
    </source>
</evidence>
<keyword evidence="8 9" id="KW-0472">Membrane</keyword>
<feature type="transmembrane region" description="Helical" evidence="9">
    <location>
        <begin position="92"/>
        <end position="110"/>
    </location>
</feature>
<keyword evidence="12" id="KW-1185">Reference proteome</keyword>
<keyword evidence="2" id="KW-0813">Transport</keyword>
<dbReference type="GO" id="GO:0090563">
    <property type="term" value="F:protein-phosphocysteine-sugar phosphotransferase activity"/>
    <property type="evidence" value="ECO:0007669"/>
    <property type="project" value="TreeGrafter"/>
</dbReference>
<feature type="transmembrane region" description="Helical" evidence="9">
    <location>
        <begin position="241"/>
        <end position="261"/>
    </location>
</feature>
<feature type="transmembrane region" description="Helical" evidence="9">
    <location>
        <begin position="306"/>
        <end position="326"/>
    </location>
</feature>
<evidence type="ECO:0000256" key="8">
    <source>
        <dbReference type="ARBA" id="ARBA00023136"/>
    </source>
</evidence>
<feature type="transmembrane region" description="Helical" evidence="9">
    <location>
        <begin position="50"/>
        <end position="71"/>
    </location>
</feature>
<keyword evidence="5" id="KW-0598">Phosphotransferase system</keyword>
<evidence type="ECO:0000256" key="9">
    <source>
        <dbReference type="SAM" id="Phobius"/>
    </source>
</evidence>
<evidence type="ECO:0000256" key="4">
    <source>
        <dbReference type="ARBA" id="ARBA00022597"/>
    </source>
</evidence>
<dbReference type="GO" id="GO:0009401">
    <property type="term" value="P:phosphoenolpyruvate-dependent sugar phosphotransferase system"/>
    <property type="evidence" value="ECO:0007669"/>
    <property type="project" value="UniProtKB-KW"/>
</dbReference>
<accession>A0A5S5AVJ0</accession>
<dbReference type="GO" id="GO:0008982">
    <property type="term" value="F:protein-N(PI)-phosphohistidine-sugar phosphotransferase activity"/>
    <property type="evidence" value="ECO:0007669"/>
    <property type="project" value="InterPro"/>
</dbReference>
<protein>
    <submittedName>
        <fullName evidence="11">PTS system fructose-specific IIC component/fructose-specific PTS system IIC-like component</fullName>
    </submittedName>
</protein>